<dbReference type="EMBL" id="BJWL01000082">
    <property type="protein sequence ID" value="GFS29309.1"/>
    <property type="molecule type" value="Genomic_DNA"/>
</dbReference>
<accession>A0A7J0D7Y9</accession>
<protein>
    <submittedName>
        <fullName evidence="1">Uncharacterized protein</fullName>
    </submittedName>
</protein>
<dbReference type="Proteomes" id="UP000585474">
    <property type="component" value="Unassembled WGS sequence"/>
</dbReference>
<sequence>MFSLYNIFPVMQNSQQQSYASAGARHGPGPVARLITATDSAGNGSMPFTAPAMA</sequence>
<name>A0A7J0D7Y9_9ERIC</name>
<dbReference type="AlphaFoldDB" id="A0A7J0D7Y9"/>
<reference evidence="2" key="1">
    <citation type="submission" date="2019-07" db="EMBL/GenBank/DDBJ databases">
        <title>De Novo Assembly of kiwifruit Actinidia rufa.</title>
        <authorList>
            <person name="Sugita-Konishi S."/>
            <person name="Sato K."/>
            <person name="Mori E."/>
            <person name="Abe Y."/>
            <person name="Kisaki G."/>
            <person name="Hamano K."/>
            <person name="Suezawa K."/>
            <person name="Otani M."/>
            <person name="Fukuda T."/>
            <person name="Manabe T."/>
            <person name="Gomi K."/>
            <person name="Tabuchi M."/>
            <person name="Akimitsu K."/>
            <person name="Kataoka I."/>
        </authorList>
    </citation>
    <scope>NUCLEOTIDE SEQUENCE [LARGE SCALE GENOMIC DNA]</scope>
    <source>
        <strain evidence="2">cv. Fuchu</strain>
    </source>
</reference>
<gene>
    <name evidence="1" type="ORF">Acr_00g0006240</name>
</gene>
<organism evidence="1 2">
    <name type="scientific">Actinidia rufa</name>
    <dbReference type="NCBI Taxonomy" id="165716"/>
    <lineage>
        <taxon>Eukaryota</taxon>
        <taxon>Viridiplantae</taxon>
        <taxon>Streptophyta</taxon>
        <taxon>Embryophyta</taxon>
        <taxon>Tracheophyta</taxon>
        <taxon>Spermatophyta</taxon>
        <taxon>Magnoliopsida</taxon>
        <taxon>eudicotyledons</taxon>
        <taxon>Gunneridae</taxon>
        <taxon>Pentapetalae</taxon>
        <taxon>asterids</taxon>
        <taxon>Ericales</taxon>
        <taxon>Actinidiaceae</taxon>
        <taxon>Actinidia</taxon>
    </lineage>
</organism>
<evidence type="ECO:0000313" key="2">
    <source>
        <dbReference type="Proteomes" id="UP000585474"/>
    </source>
</evidence>
<evidence type="ECO:0000313" key="1">
    <source>
        <dbReference type="EMBL" id="GFS29309.1"/>
    </source>
</evidence>
<comment type="caution">
    <text evidence="1">The sequence shown here is derived from an EMBL/GenBank/DDBJ whole genome shotgun (WGS) entry which is preliminary data.</text>
</comment>
<keyword evidence="2" id="KW-1185">Reference proteome</keyword>
<proteinExistence type="predicted"/>